<keyword evidence="1" id="KW-0134">Cell wall</keyword>
<evidence type="ECO:0000313" key="9">
    <source>
        <dbReference type="EMBL" id="WTW64354.1"/>
    </source>
</evidence>
<accession>A0AAU2VCF0</accession>
<evidence type="ECO:0000256" key="6">
    <source>
        <dbReference type="SAM" id="Phobius"/>
    </source>
</evidence>
<dbReference type="EMBL" id="CP108318">
    <property type="protein sequence ID" value="WTW64354.1"/>
    <property type="molecule type" value="Genomic_DNA"/>
</dbReference>
<evidence type="ECO:0000256" key="5">
    <source>
        <dbReference type="SAM" id="MobiDB-lite"/>
    </source>
</evidence>
<dbReference type="InterPro" id="IPR019931">
    <property type="entry name" value="LPXTG_anchor"/>
</dbReference>
<keyword evidence="6" id="KW-1133">Transmembrane helix</keyword>
<keyword evidence="2" id="KW-0964">Secreted</keyword>
<dbReference type="PROSITE" id="PS51318">
    <property type="entry name" value="TAT"/>
    <property type="match status" value="1"/>
</dbReference>
<organism evidence="9">
    <name type="scientific">Streptomyces sp. NBC_00003</name>
    <dbReference type="NCBI Taxonomy" id="2903608"/>
    <lineage>
        <taxon>Bacteria</taxon>
        <taxon>Bacillati</taxon>
        <taxon>Actinomycetota</taxon>
        <taxon>Actinomycetes</taxon>
        <taxon>Kitasatosporales</taxon>
        <taxon>Streptomycetaceae</taxon>
        <taxon>Streptomyces</taxon>
    </lineage>
</organism>
<dbReference type="InterPro" id="IPR007331">
    <property type="entry name" value="Htaa"/>
</dbReference>
<dbReference type="Pfam" id="PF04213">
    <property type="entry name" value="HtaA"/>
    <property type="match status" value="2"/>
</dbReference>
<dbReference type="PROSITE" id="PS50847">
    <property type="entry name" value="GRAM_POS_ANCHORING"/>
    <property type="match status" value="1"/>
</dbReference>
<feature type="domain" description="Gram-positive cocci surface proteins LPxTG" evidence="8">
    <location>
        <begin position="455"/>
        <end position="490"/>
    </location>
</feature>
<keyword evidence="6" id="KW-0812">Transmembrane</keyword>
<dbReference type="InterPro" id="IPR006311">
    <property type="entry name" value="TAT_signal"/>
</dbReference>
<feature type="signal peptide" evidence="7">
    <location>
        <begin position="1"/>
        <end position="31"/>
    </location>
</feature>
<keyword evidence="4" id="KW-0572">Peptidoglycan-anchor</keyword>
<feature type="region of interest" description="Disordered" evidence="5">
    <location>
        <begin position="192"/>
        <end position="250"/>
    </location>
</feature>
<evidence type="ECO:0000256" key="3">
    <source>
        <dbReference type="ARBA" id="ARBA00022729"/>
    </source>
</evidence>
<evidence type="ECO:0000256" key="7">
    <source>
        <dbReference type="SAM" id="SignalP"/>
    </source>
</evidence>
<protein>
    <submittedName>
        <fullName evidence="9">HtaA domain-containing protein</fullName>
    </submittedName>
</protein>
<name>A0AAU2VCF0_9ACTN</name>
<reference evidence="9" key="1">
    <citation type="submission" date="2022-10" db="EMBL/GenBank/DDBJ databases">
        <title>The complete genomes of actinobacterial strains from the NBC collection.</title>
        <authorList>
            <person name="Joergensen T.S."/>
            <person name="Alvarez Arevalo M."/>
            <person name="Sterndorff E.B."/>
            <person name="Faurdal D."/>
            <person name="Vuksanovic O."/>
            <person name="Mourched A.-S."/>
            <person name="Charusanti P."/>
            <person name="Shaw S."/>
            <person name="Blin K."/>
            <person name="Weber T."/>
        </authorList>
    </citation>
    <scope>NUCLEOTIDE SEQUENCE</scope>
    <source>
        <strain evidence="9">NBC_00003</strain>
    </source>
</reference>
<keyword evidence="3 7" id="KW-0732">Signal</keyword>
<evidence type="ECO:0000256" key="4">
    <source>
        <dbReference type="ARBA" id="ARBA00023088"/>
    </source>
</evidence>
<gene>
    <name evidence="9" type="ORF">OG549_29005</name>
</gene>
<evidence type="ECO:0000256" key="2">
    <source>
        <dbReference type="ARBA" id="ARBA00022525"/>
    </source>
</evidence>
<keyword evidence="6" id="KW-0472">Membrane</keyword>
<feature type="compositionally biased region" description="Basic and acidic residues" evidence="5">
    <location>
        <begin position="213"/>
        <end position="233"/>
    </location>
</feature>
<proteinExistence type="predicted"/>
<evidence type="ECO:0000256" key="1">
    <source>
        <dbReference type="ARBA" id="ARBA00022512"/>
    </source>
</evidence>
<feature type="chain" id="PRO_5043491605" evidence="7">
    <location>
        <begin position="32"/>
        <end position="490"/>
    </location>
</feature>
<feature type="transmembrane region" description="Helical" evidence="6">
    <location>
        <begin position="465"/>
        <end position="485"/>
    </location>
</feature>
<dbReference type="AlphaFoldDB" id="A0AAU2VCF0"/>
<sequence>MPVTPRRRRSVALAAAVATAASLGSAVPAFAAPAAEGRPPKLELKDGTLDWGFRESFRKYVGAAGRITVADGAKQAAANGAFTFTGGTGTYDTATHNTSNAFKGSVRFEAHGGVLDIRLSDLKVATTGTKGAITADITTKDQAGKGQVQDDVALADLDLSKVRPGGGAGGAMVFKDIPAALTKAGAAAFNGQYKEGDPLDPATMTVTPATKPGKPDPGKPDPGKPEPSEEATPKSKPTPAPGAAAQSKAVDGRLTWGLKESFRRYINSGGGAKASDGASKNGELFDFSLGKADLDAKARTLDAAFKGSVNFTYPAHQLDMTFSDLKVKAAGNKGTLVLDVTTPKGKKDDITFATLDLSQADYTAKDGVVRLAAVPAAFTAEGAAAFANDTTGSMYKAGDAIDPLDLAFTVQDGATLPAGSGSGSGAGSGTGTASGAAPLTPSGTVGASVGGTAALAATGADIPTGALLGAAGAVAAVGGAMLFAARRRRA</sequence>
<evidence type="ECO:0000259" key="8">
    <source>
        <dbReference type="PROSITE" id="PS50847"/>
    </source>
</evidence>